<dbReference type="InterPro" id="IPR036291">
    <property type="entry name" value="NAD(P)-bd_dom_sf"/>
</dbReference>
<evidence type="ECO:0000313" key="3">
    <source>
        <dbReference type="EMBL" id="QDU97942.1"/>
    </source>
</evidence>
<keyword evidence="4" id="KW-1185">Reference proteome</keyword>
<reference evidence="3 4" key="1">
    <citation type="submission" date="2019-02" db="EMBL/GenBank/DDBJ databases">
        <title>Deep-cultivation of Planctomycetes and their phenomic and genomic characterization uncovers novel biology.</title>
        <authorList>
            <person name="Wiegand S."/>
            <person name="Jogler M."/>
            <person name="Boedeker C."/>
            <person name="Pinto D."/>
            <person name="Vollmers J."/>
            <person name="Rivas-Marin E."/>
            <person name="Kohn T."/>
            <person name="Peeters S.H."/>
            <person name="Heuer A."/>
            <person name="Rast P."/>
            <person name="Oberbeckmann S."/>
            <person name="Bunk B."/>
            <person name="Jeske O."/>
            <person name="Meyerdierks A."/>
            <person name="Storesund J.E."/>
            <person name="Kallscheuer N."/>
            <person name="Luecker S."/>
            <person name="Lage O.M."/>
            <person name="Pohl T."/>
            <person name="Merkel B.J."/>
            <person name="Hornburger P."/>
            <person name="Mueller R.-W."/>
            <person name="Bruemmer F."/>
            <person name="Labrenz M."/>
            <person name="Spormann A.M."/>
            <person name="Op den Camp H."/>
            <person name="Overmann J."/>
            <person name="Amann R."/>
            <person name="Jetten M.S.M."/>
            <person name="Mascher T."/>
            <person name="Medema M.H."/>
            <person name="Devos D.P."/>
            <person name="Kaster A.-K."/>
            <person name="Ovreas L."/>
            <person name="Rohde M."/>
            <person name="Galperin M.Y."/>
            <person name="Jogler C."/>
        </authorList>
    </citation>
    <scope>NUCLEOTIDE SEQUENCE [LARGE SCALE GENOMIC DNA]</scope>
    <source>
        <strain evidence="3 4">Pla85_3_4</strain>
    </source>
</reference>
<dbReference type="EC" id="1.1.1.292" evidence="3"/>
<dbReference type="Pfam" id="PF19051">
    <property type="entry name" value="GFO_IDH_MocA_C2"/>
    <property type="match status" value="1"/>
</dbReference>
<protein>
    <submittedName>
        <fullName evidence="3">1,5-anhydro-D-fructose reductase</fullName>
        <ecNumber evidence="3">1.1.1.292</ecNumber>
    </submittedName>
</protein>
<organism evidence="3 4">
    <name type="scientific">Lignipirellula cremea</name>
    <dbReference type="NCBI Taxonomy" id="2528010"/>
    <lineage>
        <taxon>Bacteria</taxon>
        <taxon>Pseudomonadati</taxon>
        <taxon>Planctomycetota</taxon>
        <taxon>Planctomycetia</taxon>
        <taxon>Pirellulales</taxon>
        <taxon>Pirellulaceae</taxon>
        <taxon>Lignipirellula</taxon>
    </lineage>
</organism>
<dbReference type="GO" id="GO:0000166">
    <property type="term" value="F:nucleotide binding"/>
    <property type="evidence" value="ECO:0007669"/>
    <property type="project" value="InterPro"/>
</dbReference>
<feature type="domain" description="Gfo/Idh/MocA-like oxidoreductase N-terminal" evidence="1">
    <location>
        <begin position="39"/>
        <end position="155"/>
    </location>
</feature>
<feature type="domain" description="Gfo/Idh/MocA-like oxidoreductase bacterial type C-terminal" evidence="2">
    <location>
        <begin position="194"/>
        <end position="292"/>
    </location>
</feature>
<evidence type="ECO:0000259" key="1">
    <source>
        <dbReference type="Pfam" id="PF01408"/>
    </source>
</evidence>
<dbReference type="PANTHER" id="PTHR43818">
    <property type="entry name" value="BCDNA.GH03377"/>
    <property type="match status" value="1"/>
</dbReference>
<dbReference type="RefSeq" id="WP_145056755.1">
    <property type="nucleotide sequence ID" value="NZ_CP036433.1"/>
</dbReference>
<accession>A0A518E1J4</accession>
<proteinExistence type="predicted"/>
<dbReference type="Pfam" id="PF01408">
    <property type="entry name" value="GFO_IDH_MocA"/>
    <property type="match status" value="1"/>
</dbReference>
<dbReference type="GO" id="GO:0033712">
    <property type="term" value="F:1,5-anhydro-D-fructose reductase (1,5-anhydro-D-mannitol-forming) activity"/>
    <property type="evidence" value="ECO:0007669"/>
    <property type="project" value="UniProtKB-EC"/>
</dbReference>
<dbReference type="OrthoDB" id="255433at2"/>
<dbReference type="SUPFAM" id="SSF55347">
    <property type="entry name" value="Glyceraldehyde-3-phosphate dehydrogenase-like, C-terminal domain"/>
    <property type="match status" value="1"/>
</dbReference>
<name>A0A518E1J4_9BACT</name>
<keyword evidence="3" id="KW-0560">Oxidoreductase</keyword>
<dbReference type="PROSITE" id="PS51318">
    <property type="entry name" value="TAT"/>
    <property type="match status" value="1"/>
</dbReference>
<dbReference type="KEGG" id="lcre:Pla8534_58010"/>
<dbReference type="Gene3D" id="3.40.50.720">
    <property type="entry name" value="NAD(P)-binding Rossmann-like Domain"/>
    <property type="match status" value="1"/>
</dbReference>
<dbReference type="InterPro" id="IPR000683">
    <property type="entry name" value="Gfo/Idh/MocA-like_OxRdtase_N"/>
</dbReference>
<dbReference type="Gene3D" id="3.30.360.10">
    <property type="entry name" value="Dihydrodipicolinate Reductase, domain 2"/>
    <property type="match status" value="1"/>
</dbReference>
<sequence>MPRIDRRHFLAATSAAAVGGYFSQTAAAEDSTSPNERLNIAAVGATGRAGADLRGVASQNIICIADVDQNLLEQGSKPYPDARRYEDFRVMLEKEGDKIDAVVIGTPDHTHAPAAAMAMRMKKHVYCEKPLTNTVREARVLAELARDNKLVTQMGNQIHAGDNYRRVVELIQSGVIGPVREAHVWVGVDYGGGRLGKTKPVPPNLNWDLWQGPATARPYCDITIKGEPKPLHPFNWRWFWDYGSGGLGDFGCHYMDLVHWALDLTAPTKVSASGPPVLPQAAGAGLTVEYEYPARGDLPPVKLTWNDGGKKPAIARTLKDADGKPLDWSGAQLFVGEKGMILSNYGKHLLLPVDRFADFTPPEPTIPNSIGHHAEWIQAIRTGGPTTCNFTYAGALTEAVLLGVAAYRSGQTLEWDAKNFQVTNAPEAQQYLHREYRKGWTL</sequence>
<dbReference type="InterPro" id="IPR050463">
    <property type="entry name" value="Gfo/Idh/MocA_oxidrdct_glycsds"/>
</dbReference>
<dbReference type="AlphaFoldDB" id="A0A518E1J4"/>
<dbReference type="PANTHER" id="PTHR43818:SF10">
    <property type="entry name" value="NADH-DEPENDENT DEHYDROGENASE-RELATED"/>
    <property type="match status" value="1"/>
</dbReference>
<evidence type="ECO:0000313" key="4">
    <source>
        <dbReference type="Proteomes" id="UP000317648"/>
    </source>
</evidence>
<dbReference type="SUPFAM" id="SSF51735">
    <property type="entry name" value="NAD(P)-binding Rossmann-fold domains"/>
    <property type="match status" value="1"/>
</dbReference>
<evidence type="ECO:0000259" key="2">
    <source>
        <dbReference type="Pfam" id="PF19051"/>
    </source>
</evidence>
<dbReference type="InterPro" id="IPR006311">
    <property type="entry name" value="TAT_signal"/>
</dbReference>
<dbReference type="Proteomes" id="UP000317648">
    <property type="component" value="Chromosome"/>
</dbReference>
<dbReference type="InterPro" id="IPR043906">
    <property type="entry name" value="Gfo/Idh/MocA_OxRdtase_bact_C"/>
</dbReference>
<gene>
    <name evidence="3" type="primary">afr_7</name>
    <name evidence="3" type="ORF">Pla8534_58010</name>
</gene>
<dbReference type="EMBL" id="CP036433">
    <property type="protein sequence ID" value="QDU97942.1"/>
    <property type="molecule type" value="Genomic_DNA"/>
</dbReference>